<reference evidence="3" key="1">
    <citation type="journal article" date="2016" name="Mol. Ecol. Resour.">
        <title>Evaluation of the impact of RNA preservation methods of spiders for de novo transcriptome assembly.</title>
        <authorList>
            <person name="Kono N."/>
            <person name="Nakamura H."/>
            <person name="Ito Y."/>
            <person name="Tomita M."/>
            <person name="Arakawa K."/>
        </authorList>
    </citation>
    <scope>NUCLEOTIDE SEQUENCE</scope>
    <source>
        <tissue evidence="3">Whole body</tissue>
    </source>
</reference>
<dbReference type="GO" id="GO:1902936">
    <property type="term" value="F:phosphatidylinositol bisphosphate binding"/>
    <property type="evidence" value="ECO:0007669"/>
    <property type="project" value="TreeGrafter"/>
</dbReference>
<keyword evidence="1" id="KW-0175">Coiled coil</keyword>
<accession>A0A2L2YIV7</accession>
<evidence type="ECO:0000313" key="3">
    <source>
        <dbReference type="EMBL" id="LAA07967.1"/>
    </source>
</evidence>
<protein>
    <submittedName>
        <fullName evidence="3">Alpha-tocopherol transfer protein-like protein</fullName>
    </submittedName>
</protein>
<dbReference type="SMART" id="SM00516">
    <property type="entry name" value="SEC14"/>
    <property type="match status" value="1"/>
</dbReference>
<dbReference type="SMART" id="SM01100">
    <property type="entry name" value="CRAL_TRIO_N"/>
    <property type="match status" value="1"/>
</dbReference>
<sequence>MENNYDTMMAAKGFLPYKMGYLTDWMAKKAEEELNETEESRAQALTELRRLIAKERNLEIWTDDSYLLQFLRARKFDPERAMELIHNLYTMFKDNPDIYPKQLDTSIADTICEADAGGAFPYRHKDGGVVVFLKAANLDPDKISTQLAFLSAIAMLLSLAEDPATQVCGVHFVYSGEIKMSHIGLFRLRYLKLLSKVLRNTMPIRFNAIHIVNESPILRYVFNTFKIFLSEKIVNRIHFHGSDMKQLHQYIPKEILPPEYGGDNISYSAVEFCKKEIGPFIKKYSDMLQKGYI</sequence>
<evidence type="ECO:0000256" key="1">
    <source>
        <dbReference type="SAM" id="Coils"/>
    </source>
</evidence>
<dbReference type="PANTHER" id="PTHR10174">
    <property type="entry name" value="ALPHA-TOCOPHEROL TRANSFER PROTEIN-RELATED"/>
    <property type="match status" value="1"/>
</dbReference>
<dbReference type="PRINTS" id="PR00180">
    <property type="entry name" value="CRETINALDHBP"/>
</dbReference>
<dbReference type="SUPFAM" id="SSF52087">
    <property type="entry name" value="CRAL/TRIO domain"/>
    <property type="match status" value="1"/>
</dbReference>
<feature type="domain" description="CRAL-TRIO" evidence="2">
    <location>
        <begin position="107"/>
        <end position="268"/>
    </location>
</feature>
<dbReference type="InterPro" id="IPR036273">
    <property type="entry name" value="CRAL/TRIO_N_dom_sf"/>
</dbReference>
<name>A0A2L2YIV7_PARTP</name>
<dbReference type="InterPro" id="IPR036865">
    <property type="entry name" value="CRAL-TRIO_dom_sf"/>
</dbReference>
<dbReference type="OrthoDB" id="6512350at2759"/>
<dbReference type="InterPro" id="IPR011074">
    <property type="entry name" value="CRAL/TRIO_N_dom"/>
</dbReference>
<dbReference type="OMA" id="YLQNCAP"/>
<feature type="coiled-coil region" evidence="1">
    <location>
        <begin position="27"/>
        <end position="54"/>
    </location>
</feature>
<dbReference type="CDD" id="cd00170">
    <property type="entry name" value="SEC14"/>
    <property type="match status" value="1"/>
</dbReference>
<dbReference type="GO" id="GO:0016020">
    <property type="term" value="C:membrane"/>
    <property type="evidence" value="ECO:0007669"/>
    <property type="project" value="TreeGrafter"/>
</dbReference>
<dbReference type="PROSITE" id="PS50191">
    <property type="entry name" value="CRAL_TRIO"/>
    <property type="match status" value="1"/>
</dbReference>
<dbReference type="SUPFAM" id="SSF46938">
    <property type="entry name" value="CRAL/TRIO N-terminal domain"/>
    <property type="match status" value="1"/>
</dbReference>
<dbReference type="Gene3D" id="3.40.525.10">
    <property type="entry name" value="CRAL-TRIO lipid binding domain"/>
    <property type="match status" value="1"/>
</dbReference>
<dbReference type="Pfam" id="PF00650">
    <property type="entry name" value="CRAL_TRIO"/>
    <property type="match status" value="1"/>
</dbReference>
<dbReference type="InterPro" id="IPR001251">
    <property type="entry name" value="CRAL-TRIO_dom"/>
</dbReference>
<dbReference type="PANTHER" id="PTHR10174:SF130">
    <property type="entry name" value="ALPHA-TOCOPHEROL TRANSFER PROTEIN-LIKE"/>
    <property type="match status" value="1"/>
</dbReference>
<proteinExistence type="evidence at transcript level"/>
<dbReference type="Gene3D" id="1.10.8.20">
    <property type="entry name" value="N-terminal domain of phosphatidylinositol transfer protein sec14p"/>
    <property type="match status" value="1"/>
</dbReference>
<organism evidence="3">
    <name type="scientific">Parasteatoda tepidariorum</name>
    <name type="common">Common house spider</name>
    <name type="synonym">Achaearanea tepidariorum</name>
    <dbReference type="NCBI Taxonomy" id="114398"/>
    <lineage>
        <taxon>Eukaryota</taxon>
        <taxon>Metazoa</taxon>
        <taxon>Ecdysozoa</taxon>
        <taxon>Arthropoda</taxon>
        <taxon>Chelicerata</taxon>
        <taxon>Arachnida</taxon>
        <taxon>Araneae</taxon>
        <taxon>Araneomorphae</taxon>
        <taxon>Entelegynae</taxon>
        <taxon>Araneoidea</taxon>
        <taxon>Theridiidae</taxon>
        <taxon>Parasteatoda</taxon>
    </lineage>
</organism>
<dbReference type="EMBL" id="IAAA01028283">
    <property type="protein sequence ID" value="LAA07965.1"/>
    <property type="molecule type" value="mRNA"/>
</dbReference>
<evidence type="ECO:0000259" key="2">
    <source>
        <dbReference type="PROSITE" id="PS50191"/>
    </source>
</evidence>
<dbReference type="AlphaFoldDB" id="A0A2L2YIV7"/>
<dbReference type="EMBL" id="IAAA01028284">
    <property type="protein sequence ID" value="LAA07967.1"/>
    <property type="molecule type" value="mRNA"/>
</dbReference>
<dbReference type="Gene3D" id="1.20.5.1200">
    <property type="entry name" value="Alpha-tocopherol transfer"/>
    <property type="match status" value="1"/>
</dbReference>